<keyword evidence="5" id="KW-0732">Signal</keyword>
<dbReference type="InterPro" id="IPR019734">
    <property type="entry name" value="TPR_rpt"/>
</dbReference>
<protein>
    <submittedName>
        <fullName evidence="7">Redoxin family protein</fullName>
    </submittedName>
</protein>
<keyword evidence="2" id="KW-0201">Cytochrome c-type biogenesis</keyword>
<comment type="subcellular location">
    <subcellularLocation>
        <location evidence="1">Cell envelope</location>
    </subcellularLocation>
</comment>
<evidence type="ECO:0000256" key="4">
    <source>
        <dbReference type="PROSITE-ProRule" id="PRU00339"/>
    </source>
</evidence>
<comment type="caution">
    <text evidence="7">The sequence shown here is derived from an EMBL/GenBank/DDBJ whole genome shotgun (WGS) entry which is preliminary data.</text>
</comment>
<dbReference type="Pfam" id="PF08534">
    <property type="entry name" value="Redoxin"/>
    <property type="match status" value="1"/>
</dbReference>
<dbReference type="PANTHER" id="PTHR42852">
    <property type="entry name" value="THIOL:DISULFIDE INTERCHANGE PROTEIN DSBE"/>
    <property type="match status" value="1"/>
</dbReference>
<dbReference type="PROSITE" id="PS51352">
    <property type="entry name" value="THIOREDOXIN_2"/>
    <property type="match status" value="1"/>
</dbReference>
<keyword evidence="8" id="KW-1185">Reference proteome</keyword>
<dbReference type="InterPro" id="IPR013766">
    <property type="entry name" value="Thioredoxin_domain"/>
</dbReference>
<dbReference type="Gene3D" id="3.40.30.10">
    <property type="entry name" value="Glutaredoxin"/>
    <property type="match status" value="1"/>
</dbReference>
<dbReference type="SUPFAM" id="SSF52833">
    <property type="entry name" value="Thioredoxin-like"/>
    <property type="match status" value="1"/>
</dbReference>
<dbReference type="InterPro" id="IPR013740">
    <property type="entry name" value="Redoxin"/>
</dbReference>
<evidence type="ECO:0000256" key="2">
    <source>
        <dbReference type="ARBA" id="ARBA00022748"/>
    </source>
</evidence>
<dbReference type="InterPro" id="IPR011990">
    <property type="entry name" value="TPR-like_helical_dom_sf"/>
</dbReference>
<dbReference type="SUPFAM" id="SSF48452">
    <property type="entry name" value="TPR-like"/>
    <property type="match status" value="1"/>
</dbReference>
<dbReference type="RefSeq" id="WP_404540743.1">
    <property type="nucleotide sequence ID" value="NZ_JADIKL010000007.1"/>
</dbReference>
<sequence>MDKVKATRKILFCVLVCALLPCAAHAAHVPPATAKTAFEHATALDKKQKFADAVTALVQAIDIDPEFMVAHQRLQFVSWELKGAAYDDKKLEPQSKAVEKLIDDKYAAWQKRYPDSVGITFGLGNRLASQESPKARDYLLKVTRLDPGNAEAYSLLSQDAQRRGDQKAALAYLQKAASVEPHNSDYAFYYASELKNVDRARWEAASLDVAKRFPTSERGAQALYWLGMGSESVAKRIALWEQLRATFPPEKFQWSANAMGPLFEAYLGTHPAKAAAFARQMKAGAAKGAKDQAERSVKEWDKRIALADTVVTVNRDLSQGKPDQAMAMLDKLATERMSSNAAMIVRLKAKVMASAGKKKEAYESLLKQQAKAPDGDTHAALQQYGKQIGKTNTQTEADLNALLDAGSKPATPFNLHTYTSNETVSLDKLRGKVVFISFWFPGCGPCRAEFPHLEEAVAPFRNSKDFVYLGINIDRDQDDYVDSFMQQTKYSFTPLKGEKPVIDAYDKMGLAPYNLLIDRSGRIVYSSFMATDADAGQMVQRMIGSLMARKASVAASGEVKP</sequence>
<dbReference type="Gene3D" id="1.25.40.10">
    <property type="entry name" value="Tetratricopeptide repeat domain"/>
    <property type="match status" value="1"/>
</dbReference>
<dbReference type="PANTHER" id="PTHR42852:SF13">
    <property type="entry name" value="PROTEIN DIPZ"/>
    <property type="match status" value="1"/>
</dbReference>
<keyword evidence="3" id="KW-0676">Redox-active center</keyword>
<dbReference type="InterPro" id="IPR036249">
    <property type="entry name" value="Thioredoxin-like_sf"/>
</dbReference>
<feature type="domain" description="Thioredoxin" evidence="6">
    <location>
        <begin position="404"/>
        <end position="548"/>
    </location>
</feature>
<evidence type="ECO:0000313" key="8">
    <source>
        <dbReference type="Proteomes" id="UP001620397"/>
    </source>
</evidence>
<organism evidence="7 8">
    <name type="scientific">Dyella agri</name>
    <dbReference type="NCBI Taxonomy" id="1926869"/>
    <lineage>
        <taxon>Bacteria</taxon>
        <taxon>Pseudomonadati</taxon>
        <taxon>Pseudomonadota</taxon>
        <taxon>Gammaproteobacteria</taxon>
        <taxon>Lysobacterales</taxon>
        <taxon>Rhodanobacteraceae</taxon>
        <taxon>Dyella</taxon>
    </lineage>
</organism>
<dbReference type="EMBL" id="JADIKL010000007">
    <property type="protein sequence ID" value="MFK2931764.1"/>
    <property type="molecule type" value="Genomic_DNA"/>
</dbReference>
<evidence type="ECO:0000256" key="5">
    <source>
        <dbReference type="SAM" id="SignalP"/>
    </source>
</evidence>
<dbReference type="PROSITE" id="PS50005">
    <property type="entry name" value="TPR"/>
    <property type="match status" value="1"/>
</dbReference>
<evidence type="ECO:0000313" key="7">
    <source>
        <dbReference type="EMBL" id="MFK2931764.1"/>
    </source>
</evidence>
<accession>A0ABW8KI02</accession>
<dbReference type="InterPro" id="IPR017937">
    <property type="entry name" value="Thioredoxin_CS"/>
</dbReference>
<dbReference type="Proteomes" id="UP001620397">
    <property type="component" value="Unassembled WGS sequence"/>
</dbReference>
<dbReference type="InterPro" id="IPR050553">
    <property type="entry name" value="Thioredoxin_ResA/DsbE_sf"/>
</dbReference>
<feature type="repeat" description="TPR" evidence="4">
    <location>
        <begin position="150"/>
        <end position="183"/>
    </location>
</feature>
<dbReference type="PROSITE" id="PS00194">
    <property type="entry name" value="THIOREDOXIN_1"/>
    <property type="match status" value="1"/>
</dbReference>
<dbReference type="SMART" id="SM00028">
    <property type="entry name" value="TPR"/>
    <property type="match status" value="2"/>
</dbReference>
<dbReference type="CDD" id="cd02966">
    <property type="entry name" value="TlpA_like_family"/>
    <property type="match status" value="1"/>
</dbReference>
<evidence type="ECO:0000256" key="1">
    <source>
        <dbReference type="ARBA" id="ARBA00004196"/>
    </source>
</evidence>
<reference evidence="7 8" key="1">
    <citation type="submission" date="2020-10" db="EMBL/GenBank/DDBJ databases">
        <title>Phylogeny of dyella-like bacteria.</title>
        <authorList>
            <person name="Fu J."/>
        </authorList>
    </citation>
    <scope>NUCLEOTIDE SEQUENCE [LARGE SCALE GENOMIC DNA]</scope>
    <source>
        <strain evidence="7 8">DKC-1</strain>
    </source>
</reference>
<keyword evidence="4" id="KW-0802">TPR repeat</keyword>
<feature type="signal peptide" evidence="5">
    <location>
        <begin position="1"/>
        <end position="26"/>
    </location>
</feature>
<gene>
    <name evidence="7" type="ORF">ISP14_13275</name>
</gene>
<name>A0ABW8KI02_9GAMM</name>
<evidence type="ECO:0000256" key="3">
    <source>
        <dbReference type="ARBA" id="ARBA00023284"/>
    </source>
</evidence>
<evidence type="ECO:0000259" key="6">
    <source>
        <dbReference type="PROSITE" id="PS51352"/>
    </source>
</evidence>
<feature type="chain" id="PRO_5045616995" evidence="5">
    <location>
        <begin position="27"/>
        <end position="561"/>
    </location>
</feature>
<proteinExistence type="predicted"/>